<evidence type="ECO:0000313" key="3">
    <source>
        <dbReference type="EMBL" id="CEH18514.1"/>
    </source>
</evidence>
<keyword evidence="4" id="KW-1185">Reference proteome</keyword>
<feature type="transmembrane region" description="Helical" evidence="1">
    <location>
        <begin position="89"/>
        <end position="109"/>
    </location>
</feature>
<keyword evidence="1" id="KW-0472">Membrane</keyword>
<dbReference type="Proteomes" id="UP000054845">
    <property type="component" value="Unassembled WGS sequence"/>
</dbReference>
<dbReference type="PANTHER" id="PTHR37019">
    <property type="entry name" value="CHROMOSOME 1, WHOLE GENOME SHOTGUN SEQUENCE"/>
    <property type="match status" value="1"/>
</dbReference>
<reference evidence="4" key="1">
    <citation type="submission" date="2014-09" db="EMBL/GenBank/DDBJ databases">
        <authorList>
            <person name="Sharma Rahul"/>
            <person name="Thines Marco"/>
        </authorList>
    </citation>
    <scope>NUCLEOTIDE SEQUENCE [LARGE SCALE GENOMIC DNA]</scope>
</reference>
<dbReference type="Pfam" id="PF24803">
    <property type="entry name" value="DUF7704"/>
    <property type="match status" value="1"/>
</dbReference>
<feature type="transmembrane region" description="Helical" evidence="1">
    <location>
        <begin position="198"/>
        <end position="219"/>
    </location>
</feature>
<organism evidence="3 4">
    <name type="scientific">Ceraceosorus bombacis</name>
    <dbReference type="NCBI Taxonomy" id="401625"/>
    <lineage>
        <taxon>Eukaryota</taxon>
        <taxon>Fungi</taxon>
        <taxon>Dikarya</taxon>
        <taxon>Basidiomycota</taxon>
        <taxon>Ustilaginomycotina</taxon>
        <taxon>Exobasidiomycetes</taxon>
        <taxon>Ceraceosorales</taxon>
        <taxon>Ceraceosoraceae</taxon>
        <taxon>Ceraceosorus</taxon>
    </lineage>
</organism>
<evidence type="ECO:0000313" key="4">
    <source>
        <dbReference type="Proteomes" id="UP000054845"/>
    </source>
</evidence>
<dbReference type="InterPro" id="IPR056121">
    <property type="entry name" value="DUF7704"/>
</dbReference>
<dbReference type="OrthoDB" id="5313995at2759"/>
<keyword evidence="1" id="KW-0812">Transmembrane</keyword>
<feature type="domain" description="DUF7704" evidence="2">
    <location>
        <begin position="5"/>
        <end position="147"/>
    </location>
</feature>
<evidence type="ECO:0000256" key="1">
    <source>
        <dbReference type="SAM" id="Phobius"/>
    </source>
</evidence>
<dbReference type="PANTHER" id="PTHR37019:SF1">
    <property type="entry name" value="EXPERA DOMAIN-CONTAINING PROTEIN"/>
    <property type="match status" value="1"/>
</dbReference>
<name>A0A0N7LB64_9BASI</name>
<feature type="transmembrane region" description="Helical" evidence="1">
    <location>
        <begin position="129"/>
        <end position="148"/>
    </location>
</feature>
<feature type="transmembrane region" description="Helical" evidence="1">
    <location>
        <begin position="7"/>
        <end position="29"/>
    </location>
</feature>
<protein>
    <recommendedName>
        <fullName evidence="2">DUF7704 domain-containing protein</fullName>
    </recommendedName>
</protein>
<proteinExistence type="predicted"/>
<dbReference type="EMBL" id="CCYA01000275">
    <property type="protein sequence ID" value="CEH18514.1"/>
    <property type="molecule type" value="Genomic_DNA"/>
</dbReference>
<keyword evidence="1" id="KW-1133">Transmembrane helix</keyword>
<accession>A0A0N7LB64</accession>
<dbReference type="AlphaFoldDB" id="A0A0N7LB64"/>
<evidence type="ECO:0000259" key="2">
    <source>
        <dbReference type="Pfam" id="PF24803"/>
    </source>
</evidence>
<feature type="transmembrane region" description="Helical" evidence="1">
    <location>
        <begin position="57"/>
        <end position="77"/>
    </location>
</feature>
<sequence length="245" mass="26517">MSFEMPLAYRVLFGAFDLLLPIFGTYGHIFAAKDVILAGFTGAKRGPVWPPAPETRVLLDGMAGWYVALITLQIFAITTRPKDWALWQTLNLSIFFVDAFMLLGFARGLSLEGKLNDTSQWRGQDWGNIAGYAFIGLVRLAFVAGVGVQVKPGGNPLALPEEAKQGQNKALAKKKKGLSLEGKLNDTSQWRGQDWGNIAGYAFIGLVRLAFVAGVGVQVKPAGNPLAVPEEAKQGQNKAVAKKKK</sequence>